<evidence type="ECO:0000313" key="2">
    <source>
        <dbReference type="WBParaSite" id="SSLN_0001343601-mRNA-1"/>
    </source>
</evidence>
<dbReference type="WBParaSite" id="SSLN_0001343601-mRNA-1">
    <property type="protein sequence ID" value="SSLN_0001343601-mRNA-1"/>
    <property type="gene ID" value="SSLN_0001343601"/>
</dbReference>
<accession>A0A183T8Y7</accession>
<name>A0A183T8Y7_SCHSO</name>
<dbReference type="GO" id="GO:0006891">
    <property type="term" value="P:intra-Golgi vesicle-mediated transport"/>
    <property type="evidence" value="ECO:0007669"/>
    <property type="project" value="InterPro"/>
</dbReference>
<dbReference type="Pfam" id="PF20649">
    <property type="entry name" value="COG5_C"/>
    <property type="match status" value="2"/>
</dbReference>
<evidence type="ECO:0000259" key="1">
    <source>
        <dbReference type="Pfam" id="PF20649"/>
    </source>
</evidence>
<proteinExistence type="predicted"/>
<dbReference type="PANTHER" id="PTHR13228:SF3">
    <property type="entry name" value="CONSERVED OLIGOMERIC GOLGI COMPLEX SUBUNIT 5"/>
    <property type="match status" value="1"/>
</dbReference>
<dbReference type="AlphaFoldDB" id="A0A183T8Y7"/>
<sequence>LNQTVDLENFTNIIDGVESRIRSVYNDVERIKQRLTKPYDLLRSHVTRIRRLGLILDSLQSSNDLSKASEALSELKYAFTSMDWQGIDVLEKYHVVMIKERSRIEAHAWQLIRSSSDVGDQARLGLGLQVFDRLSLLPTALEVLISERQAEIERAVQAAVDVEELTKRTKNKTASLSATTCNPGELPPAKAYPFAHHLALIPLRIFFLILFFFPVGRASYPINSNAHNAAFRSLFWTGLDQLLATQEQCVGAVRLLAVTLCMKRISGGESAGALLDRLDSFAYREPPKLTDLLAVYAIQNWTNPETQACCAAIVLTLTSANPWTVEAGYFSSIRGAFVVSVEDSVGPNSIPDIASICALEDTDLASNARSFCDALSSSSGLLGWASACMETHFQSATKRSSHLKEAFEGEYPRLLKLFLDFWRKVATTPQGDCEGLQLPSYLLRLLQPYETAYLTRSLSRLFERVGTVVAPGATVVPEPAAMDCIIEVAATELSRAAVQTDLLCKVCVCVPMRQFFRVGGLFRLSSQVSVLFFHVVANNIAKMVALFATKAEGLIEVGPMASQISGPPSPAQESNFQLVNLICHFGRSLRHSVARHVRGLPAATKGSVLSPGLSGPEAVVDAAIVDKLNPLCRTILEPLAASLGDGMEEILVGMHQEFSSTPPGSDGGCSAYIQSLQGFLRRLRTDLFSRLSTPTVMSDLCHLPRRPSDGQQFYTFGEIALLDSLREHLSSCIDTFLLHASLLRPDNGRTASVPTDQAAAAEEEETLNRERIRHRLATDCVEFELTLEEQVTVNGRIPGCRLIDLAPEAYARLRAFRPLLLIPTEDLLTTFTSTPAEGTGASPVTTLPGTLVLHHAISRAPAEIPCPHTASGWSLARYVHWVLHTPDEAARLNFISHALAVYTEQVEARNQREYPAIFPIIRNLLEHFVAKLPAQNLPP</sequence>
<feature type="domain" description="Conserved oligomeric Golgi complex subunit 5 helical" evidence="1">
    <location>
        <begin position="85"/>
        <end position="266"/>
    </location>
</feature>
<dbReference type="GO" id="GO:0017119">
    <property type="term" value="C:Golgi transport complex"/>
    <property type="evidence" value="ECO:0007669"/>
    <property type="project" value="InterPro"/>
</dbReference>
<reference evidence="2" key="1">
    <citation type="submission" date="2016-06" db="UniProtKB">
        <authorList>
            <consortium name="WormBaseParasite"/>
        </authorList>
    </citation>
    <scope>IDENTIFICATION</scope>
</reference>
<dbReference type="PANTHER" id="PTHR13228">
    <property type="entry name" value="CONSERVED OLIGOMERIC GOLGI COMPLEX COMPONENT 5"/>
    <property type="match status" value="1"/>
</dbReference>
<dbReference type="InterPro" id="IPR048485">
    <property type="entry name" value="COG5_helical"/>
</dbReference>
<dbReference type="InterPro" id="IPR019465">
    <property type="entry name" value="Cog5"/>
</dbReference>
<feature type="domain" description="Conserved oligomeric Golgi complex subunit 5 helical" evidence="1">
    <location>
        <begin position="387"/>
        <end position="422"/>
    </location>
</feature>
<organism evidence="2">
    <name type="scientific">Schistocephalus solidus</name>
    <name type="common">Tapeworm</name>
    <dbReference type="NCBI Taxonomy" id="70667"/>
    <lineage>
        <taxon>Eukaryota</taxon>
        <taxon>Metazoa</taxon>
        <taxon>Spiralia</taxon>
        <taxon>Lophotrochozoa</taxon>
        <taxon>Platyhelminthes</taxon>
        <taxon>Cestoda</taxon>
        <taxon>Eucestoda</taxon>
        <taxon>Diphyllobothriidea</taxon>
        <taxon>Diphyllobothriidae</taxon>
        <taxon>Schistocephalus</taxon>
    </lineage>
</organism>
<protein>
    <submittedName>
        <fullName evidence="2">Conserved oligomeric Golgi complex subunit 5</fullName>
    </submittedName>
</protein>